<evidence type="ECO:0000256" key="1">
    <source>
        <dbReference type="SAM" id="MobiDB-lite"/>
    </source>
</evidence>
<feature type="region of interest" description="Disordered" evidence="1">
    <location>
        <begin position="1"/>
        <end position="74"/>
    </location>
</feature>
<accession>A0A9X2T4K7</accession>
<protein>
    <submittedName>
        <fullName evidence="2">Uncharacterized protein</fullName>
    </submittedName>
</protein>
<dbReference type="Proteomes" id="UP001151088">
    <property type="component" value="Unassembled WGS sequence"/>
</dbReference>
<dbReference type="RefSeq" id="WP_258733342.1">
    <property type="nucleotide sequence ID" value="NZ_JANTHZ010000006.1"/>
</dbReference>
<name>A0A9X2T4K7_9HYPH</name>
<proteinExistence type="predicted"/>
<dbReference type="AlphaFoldDB" id="A0A9X2T4K7"/>
<dbReference type="EMBL" id="JANTHZ010000006">
    <property type="protein sequence ID" value="MCS0496176.1"/>
    <property type="molecule type" value="Genomic_DNA"/>
</dbReference>
<organism evidence="2 3">
    <name type="scientific">Ancylobacter mangrovi</name>
    <dbReference type="NCBI Taxonomy" id="2972472"/>
    <lineage>
        <taxon>Bacteria</taxon>
        <taxon>Pseudomonadati</taxon>
        <taxon>Pseudomonadota</taxon>
        <taxon>Alphaproteobacteria</taxon>
        <taxon>Hyphomicrobiales</taxon>
        <taxon>Xanthobacteraceae</taxon>
        <taxon>Ancylobacter</taxon>
    </lineage>
</organism>
<feature type="compositionally biased region" description="Basic and acidic residues" evidence="1">
    <location>
        <begin position="61"/>
        <end position="73"/>
    </location>
</feature>
<gene>
    <name evidence="2" type="ORF">NVS89_13815</name>
</gene>
<comment type="caution">
    <text evidence="2">The sequence shown here is derived from an EMBL/GenBank/DDBJ whole genome shotgun (WGS) entry which is preliminary data.</text>
</comment>
<feature type="compositionally biased region" description="Low complexity" evidence="1">
    <location>
        <begin position="19"/>
        <end position="60"/>
    </location>
</feature>
<reference evidence="2" key="1">
    <citation type="submission" date="2022-08" db="EMBL/GenBank/DDBJ databases">
        <authorList>
            <person name="Li F."/>
        </authorList>
    </citation>
    <scope>NUCLEOTIDE SEQUENCE</scope>
    <source>
        <strain evidence="2">MQZ15Z-1</strain>
    </source>
</reference>
<keyword evidence="3" id="KW-1185">Reference proteome</keyword>
<evidence type="ECO:0000313" key="2">
    <source>
        <dbReference type="EMBL" id="MCS0496176.1"/>
    </source>
</evidence>
<evidence type="ECO:0000313" key="3">
    <source>
        <dbReference type="Proteomes" id="UP001151088"/>
    </source>
</evidence>
<sequence>MAEGDKVPNGVAREAVDQEAAAGAGRASAARAKAAAGTRSTRSSSESGSRAGANDASAARGARESARATREAVAHLPGLPPRHYSFNALVAAGVLGFVIGRICAR</sequence>